<keyword evidence="3" id="KW-1185">Reference proteome</keyword>
<reference evidence="3" key="1">
    <citation type="journal article" date="2013" name="Genome Biol.">
        <title>Draft genome of the mountain pine beetle, Dendroctonus ponderosae Hopkins, a major forest pest.</title>
        <authorList>
            <person name="Keeling C.I."/>
            <person name="Yuen M.M."/>
            <person name="Liao N.Y."/>
            <person name="Docking T.R."/>
            <person name="Chan S.K."/>
            <person name="Taylor G.A."/>
            <person name="Palmquist D.L."/>
            <person name="Jackman S.D."/>
            <person name="Nguyen A."/>
            <person name="Li M."/>
            <person name="Henderson H."/>
            <person name="Janes J.K."/>
            <person name="Zhao Y."/>
            <person name="Pandoh P."/>
            <person name="Moore R."/>
            <person name="Sperling F.A."/>
            <person name="Huber D.P."/>
            <person name="Birol I."/>
            <person name="Jones S.J."/>
            <person name="Bohlmann J."/>
        </authorList>
    </citation>
    <scope>NUCLEOTIDE SEQUENCE</scope>
</reference>
<dbReference type="GeneID" id="109546742"/>
<accession>A0AAR5QJR2</accession>
<protein>
    <recommendedName>
        <fullName evidence="4">Ionotropic glutamate receptor C-terminal domain-containing protein</fullName>
    </recommendedName>
</protein>
<evidence type="ECO:0000256" key="1">
    <source>
        <dbReference type="SAM" id="Phobius"/>
    </source>
</evidence>
<feature type="transmembrane region" description="Helical" evidence="1">
    <location>
        <begin position="172"/>
        <end position="199"/>
    </location>
</feature>
<keyword evidence="1" id="KW-1133">Transmembrane helix</keyword>
<sequence length="214" mass="24386">MVINVFLQGSLTSLVTGSMYGPPISSMAQLIESNLNVKLTAMLKSFLEINDPKNKEFITILHRAETSQHVDFNYIIDQLIKEKDFATLTLEALVLMRPNIKKSFSTFTYLTVHTCFGMRKNDISSPPLYNWILTLVESGIIVKFEKLHLNELALRFSVDVETNSYTVNLRQIWPIMSLLLLGLATATLGLACEFLYFMLSKLLAAYKHKLNWKT</sequence>
<name>A0AAR5QJR2_DENPD</name>
<dbReference type="EnsemblMetazoa" id="XM_019917823.1">
    <property type="protein sequence ID" value="XP_019773382.1"/>
    <property type="gene ID" value="LOC109546739"/>
</dbReference>
<keyword evidence="1" id="KW-0812">Transmembrane</keyword>
<evidence type="ECO:0000313" key="2">
    <source>
        <dbReference type="EnsemblMetazoa" id="XP_019773382.1"/>
    </source>
</evidence>
<reference evidence="2" key="2">
    <citation type="submission" date="2024-08" db="UniProtKB">
        <authorList>
            <consortium name="EnsemblMetazoa"/>
        </authorList>
    </citation>
    <scope>IDENTIFICATION</scope>
</reference>
<evidence type="ECO:0008006" key="4">
    <source>
        <dbReference type="Google" id="ProtNLM"/>
    </source>
</evidence>
<evidence type="ECO:0000313" key="3">
    <source>
        <dbReference type="Proteomes" id="UP000019118"/>
    </source>
</evidence>
<dbReference type="RefSeq" id="XP_048520737.1">
    <property type="nucleotide sequence ID" value="XM_048664780.1"/>
</dbReference>
<dbReference type="AlphaFoldDB" id="A0AAR5QJR2"/>
<proteinExistence type="predicted"/>
<keyword evidence="1" id="KW-0472">Membrane</keyword>
<organism evidence="2 3">
    <name type="scientific">Dendroctonus ponderosae</name>
    <name type="common">Mountain pine beetle</name>
    <dbReference type="NCBI Taxonomy" id="77166"/>
    <lineage>
        <taxon>Eukaryota</taxon>
        <taxon>Metazoa</taxon>
        <taxon>Ecdysozoa</taxon>
        <taxon>Arthropoda</taxon>
        <taxon>Hexapoda</taxon>
        <taxon>Insecta</taxon>
        <taxon>Pterygota</taxon>
        <taxon>Neoptera</taxon>
        <taxon>Endopterygota</taxon>
        <taxon>Coleoptera</taxon>
        <taxon>Polyphaga</taxon>
        <taxon>Cucujiformia</taxon>
        <taxon>Curculionidae</taxon>
        <taxon>Scolytinae</taxon>
        <taxon>Dendroctonus</taxon>
    </lineage>
</organism>
<dbReference type="Proteomes" id="UP000019118">
    <property type="component" value="Unassembled WGS sequence"/>
</dbReference>